<keyword evidence="7" id="KW-1185">Reference proteome</keyword>
<evidence type="ECO:0000259" key="5">
    <source>
        <dbReference type="PROSITE" id="PS50011"/>
    </source>
</evidence>
<sequence>REVRQRERDLEGQLREMRQREENLQRQLLELQENSQRQHREMQQREQNLQRKLSEKQQREENSQRQLREMQQREENLQRQLREKDQEVNELELSLSLAQQTISEHRRQETCDWVISRNEIQITENCLGRGGWGSVNEGTYCGCTVAVKQIHDLILSRHNRFLFEREMNIASACRHPCLLQFIGATNDEGSPLFVTELMEKSLRALFEERPLSETEVRVISLDVARALNYLHQKKPSPIIHRDVSSANVLLWRQGDQWRGKVSDYGTANFMQQTMTVAPGAMIYCAPEALSQHQYISIVDVYSFGVLLCEMCIGELPDPERRDEQVLLMSNRALRGLVRRYLQTDPEARPTMQQIIDELSRAPQEKSFTLRKRSKKLLFSLASEGKSCRPEIQKQQEMNKRVMTSQYSDGKLHFSIRERLRKIPLMLDEGEESRSDGVQRIHWTRIDSDGKVHFSIRERLGKIPLMLDEGVKSRSDGVHRIHWTRIDSDGKLHFSIHERLRMIPLMLDEGTPEMAKNLYSRPGPSAKQRSARLKFVKKNKSLTVERGRNDHLFLDPCPKDIASAALSTKLYCLGVEPDINTRGVGRIRDSYANPRRLILIPLYRFLIIFSEKMQDLREANSTRRTSELERQLRDFQQREENFQRQLRDGQRREENLQRQFRELQEREQSSQTQLTESRQREQNLQRQLREVQEREQNSQRQLTEFQQREEDSQRQLRETRQQLRNCRGQVSELQLSLSAAQQTISELRSQEARDWVIPRDEIQIREKCLGRGGWGSVNEGTYCGCTVAVKQIHELIISPHNINLFEREMNIACKCRHPHLLQFIGASNDEGNPLFVTELMEKSLRTLLDQRQLSETEIAVISLDVALALNYLHQKKPEPIIHRDVSSANVLLWRQGDQWRGKVSDYGTANFIQQTMTVAPGARIYSAPEALTSNQTVKVDVYSFGALLCEMCIRQLPDPHRRNEQVVLVTNGVFRGLVRRRLQREPGARPTMQEIIDELKDFDPTS</sequence>
<feature type="compositionally biased region" description="Basic and acidic residues" evidence="4">
    <location>
        <begin position="705"/>
        <end position="717"/>
    </location>
</feature>
<evidence type="ECO:0000256" key="1">
    <source>
        <dbReference type="ARBA" id="ARBA00022741"/>
    </source>
</evidence>
<dbReference type="PROSITE" id="PS00109">
    <property type="entry name" value="PROTEIN_KINASE_TYR"/>
    <property type="match status" value="2"/>
</dbReference>
<feature type="compositionally biased region" description="Basic and acidic residues" evidence="4">
    <location>
        <begin position="36"/>
        <end position="81"/>
    </location>
</feature>
<dbReference type="PROSITE" id="PS50011">
    <property type="entry name" value="PROTEIN_KINASE_DOM"/>
    <property type="match status" value="2"/>
</dbReference>
<dbReference type="InterPro" id="IPR000719">
    <property type="entry name" value="Prot_kinase_dom"/>
</dbReference>
<dbReference type="InterPro" id="IPR011009">
    <property type="entry name" value="Kinase-like_dom_sf"/>
</dbReference>
<feature type="non-terminal residue" evidence="6">
    <location>
        <position position="1"/>
    </location>
</feature>
<feature type="compositionally biased region" description="Basic and acidic residues" evidence="4">
    <location>
        <begin position="676"/>
        <end position="696"/>
    </location>
</feature>
<feature type="binding site" evidence="3">
    <location>
        <position position="789"/>
    </location>
    <ligand>
        <name>ATP</name>
        <dbReference type="ChEBI" id="CHEBI:30616"/>
    </ligand>
</feature>
<dbReference type="SUPFAM" id="SSF56112">
    <property type="entry name" value="Protein kinase-like (PK-like)"/>
    <property type="match status" value="2"/>
</dbReference>
<name>A0ABN8RMP4_9CNID</name>
<dbReference type="Proteomes" id="UP001159427">
    <property type="component" value="Unassembled WGS sequence"/>
</dbReference>
<keyword evidence="1 3" id="KW-0547">Nucleotide-binding</keyword>
<evidence type="ECO:0000256" key="3">
    <source>
        <dbReference type="PROSITE-ProRule" id="PRU10141"/>
    </source>
</evidence>
<dbReference type="Gene3D" id="1.10.510.10">
    <property type="entry name" value="Transferase(Phosphotransferase) domain 1"/>
    <property type="match status" value="2"/>
</dbReference>
<dbReference type="PROSITE" id="PS00107">
    <property type="entry name" value="PROTEIN_KINASE_ATP"/>
    <property type="match status" value="2"/>
</dbReference>
<protein>
    <recommendedName>
        <fullName evidence="5">Protein kinase domain-containing protein</fullName>
    </recommendedName>
</protein>
<keyword evidence="2 3" id="KW-0067">ATP-binding</keyword>
<feature type="domain" description="Protein kinase" evidence="5">
    <location>
        <begin position="762"/>
        <end position="1005"/>
    </location>
</feature>
<evidence type="ECO:0000256" key="4">
    <source>
        <dbReference type="SAM" id="MobiDB-lite"/>
    </source>
</evidence>
<evidence type="ECO:0000313" key="7">
    <source>
        <dbReference type="Proteomes" id="UP001159427"/>
    </source>
</evidence>
<organism evidence="6 7">
    <name type="scientific">Porites evermanni</name>
    <dbReference type="NCBI Taxonomy" id="104178"/>
    <lineage>
        <taxon>Eukaryota</taxon>
        <taxon>Metazoa</taxon>
        <taxon>Cnidaria</taxon>
        <taxon>Anthozoa</taxon>
        <taxon>Hexacorallia</taxon>
        <taxon>Scleractinia</taxon>
        <taxon>Fungiina</taxon>
        <taxon>Poritidae</taxon>
        <taxon>Porites</taxon>
    </lineage>
</organism>
<dbReference type="SUPFAM" id="SSF57997">
    <property type="entry name" value="Tropomyosin"/>
    <property type="match status" value="1"/>
</dbReference>
<dbReference type="PANTHER" id="PTHR44329">
    <property type="entry name" value="SERINE/THREONINE-PROTEIN KINASE TNNI3K-RELATED"/>
    <property type="match status" value="1"/>
</dbReference>
<dbReference type="Gene3D" id="3.30.200.20">
    <property type="entry name" value="Phosphorylase Kinase, domain 1"/>
    <property type="match status" value="2"/>
</dbReference>
<feature type="domain" description="Protein kinase" evidence="5">
    <location>
        <begin position="121"/>
        <end position="367"/>
    </location>
</feature>
<dbReference type="EMBL" id="CALNXI010001972">
    <property type="protein sequence ID" value="CAH3180641.1"/>
    <property type="molecule type" value="Genomic_DNA"/>
</dbReference>
<feature type="region of interest" description="Disordered" evidence="4">
    <location>
        <begin position="29"/>
        <end position="81"/>
    </location>
</feature>
<gene>
    <name evidence="6" type="ORF">PEVE_00013050</name>
</gene>
<dbReference type="InterPro" id="IPR051681">
    <property type="entry name" value="Ser/Thr_Kinases-Pseudokinases"/>
</dbReference>
<evidence type="ECO:0000256" key="2">
    <source>
        <dbReference type="ARBA" id="ARBA00022840"/>
    </source>
</evidence>
<comment type="caution">
    <text evidence="6">The sequence shown here is derived from an EMBL/GenBank/DDBJ whole genome shotgun (WGS) entry which is preliminary data.</text>
</comment>
<dbReference type="Pfam" id="PF00069">
    <property type="entry name" value="Pkinase"/>
    <property type="match status" value="2"/>
</dbReference>
<reference evidence="6 7" key="1">
    <citation type="submission" date="2022-05" db="EMBL/GenBank/DDBJ databases">
        <authorList>
            <consortium name="Genoscope - CEA"/>
            <person name="William W."/>
        </authorList>
    </citation>
    <scope>NUCLEOTIDE SEQUENCE [LARGE SCALE GENOMIC DNA]</scope>
</reference>
<feature type="binding site" evidence="3">
    <location>
        <position position="148"/>
    </location>
    <ligand>
        <name>ATP</name>
        <dbReference type="ChEBI" id="CHEBI:30616"/>
    </ligand>
</feature>
<dbReference type="InterPro" id="IPR008266">
    <property type="entry name" value="Tyr_kinase_AS"/>
</dbReference>
<evidence type="ECO:0000313" key="6">
    <source>
        <dbReference type="EMBL" id="CAH3180641.1"/>
    </source>
</evidence>
<accession>A0ABN8RMP4</accession>
<feature type="region of interest" description="Disordered" evidence="4">
    <location>
        <begin position="661"/>
        <end position="717"/>
    </location>
</feature>
<dbReference type="InterPro" id="IPR017441">
    <property type="entry name" value="Protein_kinase_ATP_BS"/>
</dbReference>
<dbReference type="PANTHER" id="PTHR44329:SF298">
    <property type="entry name" value="MIXED LINEAGE KINASE DOMAIN-LIKE PROTEIN"/>
    <property type="match status" value="1"/>
</dbReference>
<proteinExistence type="predicted"/>